<dbReference type="EMBL" id="MFLE01000016">
    <property type="protein sequence ID" value="OGG61645.1"/>
    <property type="molecule type" value="Genomic_DNA"/>
</dbReference>
<dbReference type="AlphaFoldDB" id="A0A1F6DJP1"/>
<name>A0A1F6DJP1_9BACT</name>
<proteinExistence type="predicted"/>
<protein>
    <recommendedName>
        <fullName evidence="3">Ada DNA repair metal-binding domain-containing protein</fullName>
    </recommendedName>
</protein>
<evidence type="ECO:0000313" key="1">
    <source>
        <dbReference type="EMBL" id="OGG61645.1"/>
    </source>
</evidence>
<organism evidence="1 2">
    <name type="scientific">Candidatus Kaiserbacteria bacterium RIFCSPHIGHO2_02_FULL_49_34</name>
    <dbReference type="NCBI Taxonomy" id="1798491"/>
    <lineage>
        <taxon>Bacteria</taxon>
        <taxon>Candidatus Kaiseribacteriota</taxon>
    </lineage>
</organism>
<evidence type="ECO:0008006" key="3">
    <source>
        <dbReference type="Google" id="ProtNLM"/>
    </source>
</evidence>
<reference evidence="1 2" key="1">
    <citation type="journal article" date="2016" name="Nat. Commun.">
        <title>Thousands of microbial genomes shed light on interconnected biogeochemical processes in an aquifer system.</title>
        <authorList>
            <person name="Anantharaman K."/>
            <person name="Brown C.T."/>
            <person name="Hug L.A."/>
            <person name="Sharon I."/>
            <person name="Castelle C.J."/>
            <person name="Probst A.J."/>
            <person name="Thomas B.C."/>
            <person name="Singh A."/>
            <person name="Wilkins M.J."/>
            <person name="Karaoz U."/>
            <person name="Brodie E.L."/>
            <person name="Williams K.H."/>
            <person name="Hubbard S.S."/>
            <person name="Banfield J.F."/>
        </authorList>
    </citation>
    <scope>NUCLEOTIDE SEQUENCE [LARGE SCALE GENOMIC DNA]</scope>
</reference>
<dbReference type="STRING" id="1798491.A3C87_04160"/>
<dbReference type="InterPro" id="IPR035451">
    <property type="entry name" value="Ada-like_dom_sf"/>
</dbReference>
<dbReference type="Proteomes" id="UP000176511">
    <property type="component" value="Unassembled WGS sequence"/>
</dbReference>
<accession>A0A1F6DJP1</accession>
<evidence type="ECO:0000313" key="2">
    <source>
        <dbReference type="Proteomes" id="UP000176511"/>
    </source>
</evidence>
<comment type="caution">
    <text evidence="1">The sequence shown here is derived from an EMBL/GenBank/DDBJ whole genome shotgun (WGS) entry which is preliminary data.</text>
</comment>
<sequence length="108" mass="11523">MTCLMIAVGIVAFEIGRFSMKQETIAAPALVFMASEKADATTTLEEKGIAARDDASDANLPYAGAKSGKVYYPITCSSLKRVKSENRVYFASVSEAEAAGRTKSSQCK</sequence>
<gene>
    <name evidence="1" type="ORF">A3C87_04160</name>
</gene>
<dbReference type="SUPFAM" id="SSF57884">
    <property type="entry name" value="Ada DNA repair protein, N-terminal domain (N-Ada 10)"/>
    <property type="match status" value="1"/>
</dbReference>
<dbReference type="Gene3D" id="3.40.10.10">
    <property type="entry name" value="DNA Methylphosphotriester Repair Domain"/>
    <property type="match status" value="1"/>
</dbReference>